<evidence type="ECO:0000256" key="1">
    <source>
        <dbReference type="ARBA" id="ARBA00022741"/>
    </source>
</evidence>
<evidence type="ECO:0000313" key="5">
    <source>
        <dbReference type="EMBL" id="KAA6400023.1"/>
    </source>
</evidence>
<feature type="compositionally biased region" description="Acidic residues" evidence="3">
    <location>
        <begin position="1112"/>
        <end position="1134"/>
    </location>
</feature>
<dbReference type="InterPro" id="IPR050117">
    <property type="entry name" value="MAPK"/>
</dbReference>
<feature type="region of interest" description="Disordered" evidence="3">
    <location>
        <begin position="471"/>
        <end position="565"/>
    </location>
</feature>
<feature type="compositionally biased region" description="Polar residues" evidence="3">
    <location>
        <begin position="605"/>
        <end position="652"/>
    </location>
</feature>
<feature type="region of interest" description="Disordered" evidence="3">
    <location>
        <begin position="1275"/>
        <end position="1374"/>
    </location>
</feature>
<feature type="compositionally biased region" description="Polar residues" evidence="3">
    <location>
        <begin position="733"/>
        <end position="758"/>
    </location>
</feature>
<feature type="compositionally biased region" description="Basic residues" evidence="3">
    <location>
        <begin position="719"/>
        <end position="732"/>
    </location>
</feature>
<feature type="region of interest" description="Disordered" evidence="3">
    <location>
        <begin position="1111"/>
        <end position="1242"/>
    </location>
</feature>
<feature type="region of interest" description="Disordered" evidence="3">
    <location>
        <begin position="391"/>
        <end position="440"/>
    </location>
</feature>
<dbReference type="OrthoDB" id="41200at2759"/>
<feature type="compositionally biased region" description="Pro residues" evidence="3">
    <location>
        <begin position="1359"/>
        <end position="1374"/>
    </location>
</feature>
<feature type="region of interest" description="Disordered" evidence="3">
    <location>
        <begin position="697"/>
        <end position="826"/>
    </location>
</feature>
<feature type="compositionally biased region" description="Polar residues" evidence="3">
    <location>
        <begin position="929"/>
        <end position="941"/>
    </location>
</feature>
<feature type="compositionally biased region" description="Polar residues" evidence="3">
    <location>
        <begin position="402"/>
        <end position="412"/>
    </location>
</feature>
<feature type="compositionally biased region" description="Low complexity" evidence="3">
    <location>
        <begin position="581"/>
        <end position="604"/>
    </location>
</feature>
<evidence type="ECO:0000256" key="2">
    <source>
        <dbReference type="ARBA" id="ARBA00022840"/>
    </source>
</evidence>
<reference evidence="5 6" key="1">
    <citation type="submission" date="2019-03" db="EMBL/GenBank/DDBJ databases">
        <title>Single cell metagenomics reveals metabolic interactions within the superorganism composed of flagellate Streblomastix strix and complex community of Bacteroidetes bacteria on its surface.</title>
        <authorList>
            <person name="Treitli S.C."/>
            <person name="Kolisko M."/>
            <person name="Husnik F."/>
            <person name="Keeling P."/>
            <person name="Hampl V."/>
        </authorList>
    </citation>
    <scope>NUCLEOTIDE SEQUENCE [LARGE SCALE GENOMIC DNA]</scope>
    <source>
        <strain evidence="5">ST1C</strain>
    </source>
</reference>
<feature type="compositionally biased region" description="Acidic residues" evidence="3">
    <location>
        <begin position="863"/>
        <end position="879"/>
    </location>
</feature>
<feature type="compositionally biased region" description="Polar residues" evidence="3">
    <location>
        <begin position="1160"/>
        <end position="1180"/>
    </location>
</feature>
<feature type="compositionally biased region" description="Basic residues" evidence="3">
    <location>
        <begin position="473"/>
        <end position="490"/>
    </location>
</feature>
<feature type="region of interest" description="Disordered" evidence="3">
    <location>
        <begin position="863"/>
        <end position="1026"/>
    </location>
</feature>
<feature type="compositionally biased region" description="Low complexity" evidence="3">
    <location>
        <begin position="887"/>
        <end position="917"/>
    </location>
</feature>
<dbReference type="InterPro" id="IPR011009">
    <property type="entry name" value="Kinase-like_dom_sf"/>
</dbReference>
<dbReference type="PANTHER" id="PTHR24055">
    <property type="entry name" value="MITOGEN-ACTIVATED PROTEIN KINASE"/>
    <property type="match status" value="1"/>
</dbReference>
<feature type="compositionally biased region" description="Polar residues" evidence="3">
    <location>
        <begin position="1310"/>
        <end position="1358"/>
    </location>
</feature>
<feature type="domain" description="Protein kinase" evidence="4">
    <location>
        <begin position="1"/>
        <end position="355"/>
    </location>
</feature>
<feature type="compositionally biased region" description="Polar residues" evidence="3">
    <location>
        <begin position="995"/>
        <end position="1006"/>
    </location>
</feature>
<keyword evidence="1" id="KW-0547">Nucleotide-binding</keyword>
<feature type="compositionally biased region" description="Polar residues" evidence="3">
    <location>
        <begin position="970"/>
        <end position="988"/>
    </location>
</feature>
<dbReference type="SMART" id="SM00220">
    <property type="entry name" value="S_TKc"/>
    <property type="match status" value="1"/>
</dbReference>
<proteinExistence type="predicted"/>
<protein>
    <recommendedName>
        <fullName evidence="4">Protein kinase domain-containing protein</fullName>
    </recommendedName>
</protein>
<feature type="compositionally biased region" description="Low complexity" evidence="3">
    <location>
        <begin position="528"/>
        <end position="565"/>
    </location>
</feature>
<comment type="caution">
    <text evidence="5">The sequence shown here is derived from an EMBL/GenBank/DDBJ whole genome shotgun (WGS) entry which is preliminary data.</text>
</comment>
<feature type="compositionally biased region" description="Low complexity" evidence="3">
    <location>
        <begin position="392"/>
        <end position="401"/>
    </location>
</feature>
<name>A0A5J4WYV6_9EUKA</name>
<evidence type="ECO:0000259" key="4">
    <source>
        <dbReference type="PROSITE" id="PS50011"/>
    </source>
</evidence>
<dbReference type="PROSITE" id="PS50011">
    <property type="entry name" value="PROTEIN_KINASE_DOM"/>
    <property type="match status" value="1"/>
</dbReference>
<dbReference type="GO" id="GO:0004672">
    <property type="term" value="F:protein kinase activity"/>
    <property type="evidence" value="ECO:0007669"/>
    <property type="project" value="InterPro"/>
</dbReference>
<dbReference type="Gene3D" id="1.10.510.10">
    <property type="entry name" value="Transferase(Phosphotransferase) domain 1"/>
    <property type="match status" value="2"/>
</dbReference>
<dbReference type="GO" id="GO:0005524">
    <property type="term" value="F:ATP binding"/>
    <property type="evidence" value="ECO:0007669"/>
    <property type="project" value="UniProtKB-KW"/>
</dbReference>
<feature type="compositionally biased region" description="Polar residues" evidence="3">
    <location>
        <begin position="1189"/>
        <end position="1213"/>
    </location>
</feature>
<sequence length="1374" mass="154638">MGIQLMYYGFGSKNNANSSDSVNLQLSNDIWSMGIIIVELLIKEHPLLHNIKRDAPSNDIAYYLIIEEIDKLLKYPDYLRNLIKEMLKPDPQDRIKTDQILNKQYVWLTRTQKIFFLQNTSDQLANKGVMVTMIHINNQIMASTLEGLKRDSGGIIPLEQLQRIMKQVLIRIIERQGNGDSLRTLHPRNIHISGNDNVSLSELNRGDQVYYSPETLFLLEAGDEEGAFTPKTDVWTFGCILFEAALGYDPIQSGSIDDILNGIFDRFGNPSRTDFWYLSDQRFNILQLHSYATPPPSWNIFLKGTEPPTPLLRGGILSHISSKAIPMLCDVLRGALSFNPKSRQQADQLLELEFFKPRSASILSAPPSPVHRSPIDDSIVIQHSPNLMRTPQSIQQQGSQQFNNSMRSSQRMRPQPIYSSPPNVSPSISSQHSHSHSLNRVQNNTRSMLNRGSMIQNSQYVQGQYGQDQVVQHVHHKTHHHKRRRHRSKGRNSGSGIESYNNNQIGQDGQIEDEEVDDQDEEWDSGNDQDVNQQQQYNDQQQYQQQYQVQQRQSPIQTQISPPIIRRIQSSPQTRINTVYQSPSSIQQQQQQQIQMSPIRSSPSRTSYSPNHIRSPPIQRTSTQSSLQQYNSQQRTIRSPPASSYQVRTSPSPQFHTQGIFQSNGFQSNGLQQGGIINTTIRSQSPPAQQLIQQTKINSHSKTNTSTQRIGNIGQTSIKKVHKRSVHRHRHSTSPPAGSIISQNYNQDVNGQGQGYYTNQSIPYSSSSFQQQQQQQQYNISQTSPSFLKPPLSPRMHSPSPAYKLPNRKRNPQPEQGLPQGDEQLAMDTNGQSIRPWNSQFGEVDQNEYLIQHGIDPYQQNVVEEEEEEEEFEEEEEEWSSGGQQGQGQQQGQIITTSNTYQQPQQYQTIQSMQYSQPQSRRIVPPVQRTYSPPRQQSNFYSEQSSSSSSESSSQSGIGSQSRIQIHPPQLSSIRRSPNLYSNSNINRRSPLPSIKSNQSNLSIIQGGNNTGGTIVNEWEEDGGRKHVREETFEEAGDGYQRKEFKRTTKTRGQRGDNINTINSNTMPINGYVTNMSIVSQPASIIAYQSPSRQYGQSINMSDQVQAYQQEVIEEEEEEDEENEKLEETYEEVDGQGQGFSQLEKSSHHSVRRSPPRSSFNNSGTNNIGVSVHTINTLPSQNPPGLLSSLPSNNINIDSGDQYEYSQQKNIRNSVRRSKRSGPGSISPMQSASTKKPGNVLRTPQQYDGINGQIINDQAPVYVGSQQLYSQNADVPTGVRGVSTPLRGTGQGVGGTPRQPSTGFPGIFGRSNQVNQQQAVSGGQRSQFTTPQSINTQLSTPSRISQRSPTLRNPNSPHATPPVPLRSPPRTTPH</sequence>
<feature type="compositionally biased region" description="Polar residues" evidence="3">
    <location>
        <begin position="1227"/>
        <end position="1242"/>
    </location>
</feature>
<gene>
    <name evidence="5" type="ORF">EZS28_004455</name>
</gene>
<evidence type="ECO:0000313" key="6">
    <source>
        <dbReference type="Proteomes" id="UP000324800"/>
    </source>
</evidence>
<feature type="region of interest" description="Disordered" evidence="3">
    <location>
        <begin position="579"/>
        <end position="652"/>
    </location>
</feature>
<accession>A0A5J4WYV6</accession>
<keyword evidence="2" id="KW-0067">ATP-binding</keyword>
<dbReference type="Pfam" id="PF00069">
    <property type="entry name" value="Pkinase"/>
    <property type="match status" value="1"/>
</dbReference>
<dbReference type="InterPro" id="IPR000719">
    <property type="entry name" value="Prot_kinase_dom"/>
</dbReference>
<feature type="compositionally biased region" description="Polar residues" evidence="3">
    <location>
        <begin position="697"/>
        <end position="718"/>
    </location>
</feature>
<feature type="compositionally biased region" description="Low complexity" evidence="3">
    <location>
        <begin position="759"/>
        <end position="785"/>
    </location>
</feature>
<evidence type="ECO:0000256" key="3">
    <source>
        <dbReference type="SAM" id="MobiDB-lite"/>
    </source>
</evidence>
<feature type="compositionally biased region" description="Low complexity" evidence="3">
    <location>
        <begin position="942"/>
        <end position="965"/>
    </location>
</feature>
<dbReference type="EMBL" id="SNRW01000635">
    <property type="protein sequence ID" value="KAA6400023.1"/>
    <property type="molecule type" value="Genomic_DNA"/>
</dbReference>
<organism evidence="5 6">
    <name type="scientific">Streblomastix strix</name>
    <dbReference type="NCBI Taxonomy" id="222440"/>
    <lineage>
        <taxon>Eukaryota</taxon>
        <taxon>Metamonada</taxon>
        <taxon>Preaxostyla</taxon>
        <taxon>Oxymonadida</taxon>
        <taxon>Streblomastigidae</taxon>
        <taxon>Streblomastix</taxon>
    </lineage>
</organism>
<feature type="compositionally biased region" description="Acidic residues" evidence="3">
    <location>
        <begin position="510"/>
        <end position="527"/>
    </location>
</feature>
<dbReference type="SUPFAM" id="SSF56112">
    <property type="entry name" value="Protein kinase-like (PK-like)"/>
    <property type="match status" value="2"/>
</dbReference>
<dbReference type="Proteomes" id="UP000324800">
    <property type="component" value="Unassembled WGS sequence"/>
</dbReference>
<feature type="compositionally biased region" description="Low complexity" evidence="3">
    <location>
        <begin position="416"/>
        <end position="432"/>
    </location>
</feature>